<keyword evidence="1" id="KW-0472">Membrane</keyword>
<proteinExistence type="predicted"/>
<evidence type="ECO:0000313" key="2">
    <source>
        <dbReference type="EMBL" id="CAB4148415.1"/>
    </source>
</evidence>
<sequence length="643" mass="68504">MAEEIEIIVTATGFDKVSTGLKNTNDALKTTATEAKKTGDALKSNLNAGSAQAGQSLQNLSRIAQDAPFGFIGIANNINPLVESFGRLKAETGSTGGALKALVSGLSGPAGLGLAFGVVTAAITFAQIGFDRWGSSAKKAKEAVDEVKKSQEEFAKSLDTARAGALSNGLALQAYVDIAKNGQLPLEQRNEALKKANEILGKHGELLTLTNVGTEAATREVELYTRAIVAQAVTQKYVDQLATNYVERTRLQKELTKNQDAYNFAVSETARVTKEASDAVRNGAYGTNLVTNYYKAEDSARQNLYSTINKIILVNNDIIGQNIDLSNSTREATAAFGELGTKTTESTKKKEKDKKTVETLQDAYKSFIQTLVDNQNIALAFNEPATKENIKAYETFIETAIKKFNANRAFTLPLVVELNALKKSLEVVKPEDLVKSLQEKINLTPITIPFEIPTGAIDNLKQKTSIAVSDLQKSLQQSFQIIGVGLGEALGAALSGTTDFSSIFQGIFQQLGGVVQQLGESILAIGIAGIIASDSLKQIFLNPYAAIAAGIALVALGSLIQNATAPKNRFAVGTRNAPGGMALVGERGPELINLPRGSQVIPAAQTSNMMGGMPAAVEIYGILRGQDIYFSNKKYSATYARTT</sequence>
<dbReference type="EMBL" id="LR796506">
    <property type="protein sequence ID" value="CAB4148415.1"/>
    <property type="molecule type" value="Genomic_DNA"/>
</dbReference>
<feature type="transmembrane region" description="Helical" evidence="1">
    <location>
        <begin position="541"/>
        <end position="560"/>
    </location>
</feature>
<reference evidence="2" key="1">
    <citation type="submission" date="2020-04" db="EMBL/GenBank/DDBJ databases">
        <authorList>
            <person name="Chiriac C."/>
            <person name="Salcher M."/>
            <person name="Ghai R."/>
            <person name="Kavagutti S V."/>
        </authorList>
    </citation>
    <scope>NUCLEOTIDE SEQUENCE</scope>
</reference>
<keyword evidence="1" id="KW-0812">Transmembrane</keyword>
<evidence type="ECO:0000256" key="1">
    <source>
        <dbReference type="SAM" id="Phobius"/>
    </source>
</evidence>
<accession>A0A6J5MMU4</accession>
<keyword evidence="1" id="KW-1133">Transmembrane helix</keyword>
<organism evidence="2">
    <name type="scientific">uncultured Caudovirales phage</name>
    <dbReference type="NCBI Taxonomy" id="2100421"/>
    <lineage>
        <taxon>Viruses</taxon>
        <taxon>Duplodnaviria</taxon>
        <taxon>Heunggongvirae</taxon>
        <taxon>Uroviricota</taxon>
        <taxon>Caudoviricetes</taxon>
        <taxon>Peduoviridae</taxon>
        <taxon>Maltschvirus</taxon>
        <taxon>Maltschvirus maltsch</taxon>
    </lineage>
</organism>
<name>A0A6J5MMU4_9CAUD</name>
<protein>
    <submittedName>
        <fullName evidence="2">Uncharacterized protein</fullName>
    </submittedName>
</protein>
<gene>
    <name evidence="2" type="ORF">UFOVP535_2</name>
</gene>